<dbReference type="SUPFAM" id="SSF49785">
    <property type="entry name" value="Galactose-binding domain-like"/>
    <property type="match status" value="1"/>
</dbReference>
<dbReference type="AlphaFoldDB" id="A0A2B4R927"/>
<feature type="domain" description="F5/8 type C" evidence="2">
    <location>
        <begin position="201"/>
        <end position="364"/>
    </location>
</feature>
<dbReference type="PANTHER" id="PTHR24543">
    <property type="entry name" value="MULTICOPPER OXIDASE-RELATED"/>
    <property type="match status" value="1"/>
</dbReference>
<evidence type="ECO:0000313" key="4">
    <source>
        <dbReference type="Proteomes" id="UP000225706"/>
    </source>
</evidence>
<comment type="caution">
    <text evidence="3">The sequence shown here is derived from an EMBL/GenBank/DDBJ whole genome shotgun (WGS) entry which is preliminary data.</text>
</comment>
<dbReference type="InterPro" id="IPR008979">
    <property type="entry name" value="Galactose-bd-like_sf"/>
</dbReference>
<dbReference type="InterPro" id="IPR000421">
    <property type="entry name" value="FA58C"/>
</dbReference>
<dbReference type="OrthoDB" id="5959189at2759"/>
<dbReference type="CDD" id="cd00057">
    <property type="entry name" value="FA58C"/>
    <property type="match status" value="1"/>
</dbReference>
<dbReference type="Pfam" id="PF00754">
    <property type="entry name" value="F5_F8_type_C"/>
    <property type="match status" value="1"/>
</dbReference>
<evidence type="ECO:0000259" key="2">
    <source>
        <dbReference type="PROSITE" id="PS50022"/>
    </source>
</evidence>
<dbReference type="Gene3D" id="2.60.120.260">
    <property type="entry name" value="Galactose-binding domain-like"/>
    <property type="match status" value="1"/>
</dbReference>
<accession>A0A2B4R927</accession>
<name>A0A2B4R927_STYPI</name>
<gene>
    <name evidence="3" type="primary">F5</name>
    <name evidence="3" type="ORF">AWC38_SpisGene23261</name>
</gene>
<dbReference type="PROSITE" id="PS01286">
    <property type="entry name" value="FA58C_2"/>
    <property type="match status" value="1"/>
</dbReference>
<sequence>MESFGTWAHPSSQHTYNRDLGHIQLYRATINKNKLKDRNKLAFLEPGQSLFCTSRTAPKHSSVFLRIDMKQPLSVMRILFLGKTKRVGPSVKCLEDVSPLRLILSSSLDGKLWSPFGTYNQVDDRIMENPVYDLQTINKSFFTHNCMKPLLRSEDFDPGRQIQVSSEHYLFGDRRRVVNESVPWCVKDKTLKEWVQVDLGCSSPLGMGSRKIRDNQIKVSSVKKGELNAKASNGRLNTVGGWCVEKLENYEYTRSNKKHKSFLPKEFLEVDLLSEKFIDGFATQGHSSRGLGRFVTGYLVHYSVDGFSWDVITWEERERYFIANRNSRDTKRQYLNPRIRARYIRFVPVTWYNYICMRVEIYGCDAGESLQDKLEKKILEVPQLIVQQRVDPAYDGGKPVWSKPAVVYASGSVASIGKFQSYRIKWSKFDSDRLKWIKIFDYFVTDPNRQTSLLYTMKSEQDNDIFADGRRFRARERFRSYDKAYYGDDFTGSHVLEIERWSPVDTGTYKIEVLVPSRGVGNQAVIELRHEDVPEITWVTPSPHVAVKDISDILEVKIDNEKTLITVEWYHNGTQIERKTEGFTFPGKGPHANHDSLGN</sequence>
<proteinExistence type="predicted"/>
<feature type="region of interest" description="Disordered" evidence="1">
    <location>
        <begin position="580"/>
        <end position="599"/>
    </location>
</feature>
<dbReference type="PROSITE" id="PS50022">
    <property type="entry name" value="FA58C_3"/>
    <property type="match status" value="1"/>
</dbReference>
<dbReference type="EMBL" id="LSMT01001212">
    <property type="protein sequence ID" value="PFX12732.1"/>
    <property type="molecule type" value="Genomic_DNA"/>
</dbReference>
<protein>
    <submittedName>
        <fullName evidence="3">Coagulation factor V</fullName>
    </submittedName>
</protein>
<reference evidence="4" key="1">
    <citation type="journal article" date="2017" name="bioRxiv">
        <title>Comparative analysis of the genomes of Stylophora pistillata and Acropora digitifera provides evidence for extensive differences between species of corals.</title>
        <authorList>
            <person name="Voolstra C.R."/>
            <person name="Li Y."/>
            <person name="Liew Y.J."/>
            <person name="Baumgarten S."/>
            <person name="Zoccola D."/>
            <person name="Flot J.-F."/>
            <person name="Tambutte S."/>
            <person name="Allemand D."/>
            <person name="Aranda M."/>
        </authorList>
    </citation>
    <scope>NUCLEOTIDE SEQUENCE [LARGE SCALE GENOMIC DNA]</scope>
</reference>
<dbReference type="SMART" id="SM00231">
    <property type="entry name" value="FA58C"/>
    <property type="match status" value="1"/>
</dbReference>
<evidence type="ECO:0000313" key="3">
    <source>
        <dbReference type="EMBL" id="PFX12732.1"/>
    </source>
</evidence>
<evidence type="ECO:0000256" key="1">
    <source>
        <dbReference type="SAM" id="MobiDB-lite"/>
    </source>
</evidence>
<dbReference type="Proteomes" id="UP000225706">
    <property type="component" value="Unassembled WGS sequence"/>
</dbReference>
<keyword evidence="4" id="KW-1185">Reference proteome</keyword>
<organism evidence="3 4">
    <name type="scientific">Stylophora pistillata</name>
    <name type="common">Smooth cauliflower coral</name>
    <dbReference type="NCBI Taxonomy" id="50429"/>
    <lineage>
        <taxon>Eukaryota</taxon>
        <taxon>Metazoa</taxon>
        <taxon>Cnidaria</taxon>
        <taxon>Anthozoa</taxon>
        <taxon>Hexacorallia</taxon>
        <taxon>Scleractinia</taxon>
        <taxon>Astrocoeniina</taxon>
        <taxon>Pocilloporidae</taxon>
        <taxon>Stylophora</taxon>
    </lineage>
</organism>
<dbReference type="PANTHER" id="PTHR24543:SF291">
    <property type="entry name" value="SMOKE ALARM, ISOFORM D"/>
    <property type="match status" value="1"/>
</dbReference>